<protein>
    <submittedName>
        <fullName evidence="2">DUF2238 domain-containing protein</fullName>
    </submittedName>
</protein>
<keyword evidence="1" id="KW-0472">Membrane</keyword>
<dbReference type="Proteomes" id="UP000644115">
    <property type="component" value="Unassembled WGS sequence"/>
</dbReference>
<reference evidence="2" key="1">
    <citation type="submission" date="2020-08" db="EMBL/GenBank/DDBJ databases">
        <authorList>
            <person name="Liu C."/>
            <person name="Sun Q."/>
        </authorList>
    </citation>
    <scope>NUCLEOTIDE SEQUENCE</scope>
    <source>
        <strain evidence="2">BX16</strain>
    </source>
</reference>
<feature type="transmembrane region" description="Helical" evidence="1">
    <location>
        <begin position="99"/>
        <end position="117"/>
    </location>
</feature>
<gene>
    <name evidence="2" type="ORF">H8876_08195</name>
</gene>
<comment type="caution">
    <text evidence="2">The sequence shown here is derived from an EMBL/GenBank/DDBJ whole genome shotgun (WGS) entry which is preliminary data.</text>
</comment>
<feature type="transmembrane region" description="Helical" evidence="1">
    <location>
        <begin position="129"/>
        <end position="152"/>
    </location>
</feature>
<name>A0A923SM66_9FIRM</name>
<evidence type="ECO:0000256" key="1">
    <source>
        <dbReference type="SAM" id="Phobius"/>
    </source>
</evidence>
<accession>A0A923SM66</accession>
<dbReference type="Pfam" id="PF09997">
    <property type="entry name" value="DUF2238"/>
    <property type="match status" value="1"/>
</dbReference>
<sequence>MKQNHKTFLTRKRWIGLIVLILATIFTAIYACKTNIDPAPATIAGSFGSIAALLLISYILKVRDDLFFCGLLFVYFASPVGSVLNLYRSVDLYDKVVHFFSGLLLASLGAMIMSVLLKHAVQTIKKTKVYLFAEATFAFFFSSAFAGIWEIFEFTADRLAGGDMQRGMVDTVTDIIAGNLGALTYFLIFTVLILAGKARIDDKLLN</sequence>
<feature type="transmembrane region" description="Helical" evidence="1">
    <location>
        <begin position="41"/>
        <end position="60"/>
    </location>
</feature>
<dbReference type="AlphaFoldDB" id="A0A923SM66"/>
<dbReference type="InterPro" id="IPR014509">
    <property type="entry name" value="YjdF-like"/>
</dbReference>
<proteinExistence type="predicted"/>
<keyword evidence="3" id="KW-1185">Reference proteome</keyword>
<feature type="transmembrane region" description="Helical" evidence="1">
    <location>
        <begin position="67"/>
        <end position="87"/>
    </location>
</feature>
<keyword evidence="1" id="KW-1133">Transmembrane helix</keyword>
<dbReference type="PROSITE" id="PS51257">
    <property type="entry name" value="PROKAR_LIPOPROTEIN"/>
    <property type="match status" value="1"/>
</dbReference>
<keyword evidence="1" id="KW-0812">Transmembrane</keyword>
<dbReference type="EMBL" id="JACRWC010000103">
    <property type="protein sequence ID" value="MBC5999978.1"/>
    <property type="molecule type" value="Genomic_DNA"/>
</dbReference>
<evidence type="ECO:0000313" key="3">
    <source>
        <dbReference type="Proteomes" id="UP000644115"/>
    </source>
</evidence>
<dbReference type="RefSeq" id="WP_249287336.1">
    <property type="nucleotide sequence ID" value="NZ_JACRWC010000103.1"/>
</dbReference>
<organism evidence="2 3">
    <name type="scientific">Lentihominibacter faecis</name>
    <dbReference type="NCBI Taxonomy" id="2764712"/>
    <lineage>
        <taxon>Bacteria</taxon>
        <taxon>Bacillati</taxon>
        <taxon>Bacillota</taxon>
        <taxon>Clostridia</taxon>
        <taxon>Peptostreptococcales</taxon>
        <taxon>Anaerovoracaceae</taxon>
        <taxon>Lentihominibacter</taxon>
    </lineage>
</organism>
<evidence type="ECO:0000313" key="2">
    <source>
        <dbReference type="EMBL" id="MBC5999978.1"/>
    </source>
</evidence>
<feature type="transmembrane region" description="Helical" evidence="1">
    <location>
        <begin position="172"/>
        <end position="195"/>
    </location>
</feature>